<organism evidence="1 2">
    <name type="scientific">Candidatus Staskawiczbacteria bacterium RIFCSPHIGHO2_01_FULL_36_16</name>
    <dbReference type="NCBI Taxonomy" id="1802200"/>
    <lineage>
        <taxon>Bacteria</taxon>
        <taxon>Candidatus Staskawicziibacteriota</taxon>
    </lineage>
</organism>
<gene>
    <name evidence="1" type="ORF">A2812_00300</name>
</gene>
<dbReference type="EMBL" id="MHOM01000039">
    <property type="protein sequence ID" value="OGZ63298.1"/>
    <property type="molecule type" value="Genomic_DNA"/>
</dbReference>
<dbReference type="AlphaFoldDB" id="A0A1G2HN32"/>
<protein>
    <submittedName>
        <fullName evidence="1">Uncharacterized protein</fullName>
    </submittedName>
</protein>
<name>A0A1G2HN32_9BACT</name>
<reference evidence="1 2" key="1">
    <citation type="journal article" date="2016" name="Nat. Commun.">
        <title>Thousands of microbial genomes shed light on interconnected biogeochemical processes in an aquifer system.</title>
        <authorList>
            <person name="Anantharaman K."/>
            <person name="Brown C.T."/>
            <person name="Hug L.A."/>
            <person name="Sharon I."/>
            <person name="Castelle C.J."/>
            <person name="Probst A.J."/>
            <person name="Thomas B.C."/>
            <person name="Singh A."/>
            <person name="Wilkins M.J."/>
            <person name="Karaoz U."/>
            <person name="Brodie E.L."/>
            <person name="Williams K.H."/>
            <person name="Hubbard S.S."/>
            <person name="Banfield J.F."/>
        </authorList>
    </citation>
    <scope>NUCLEOTIDE SEQUENCE [LARGE SCALE GENOMIC DNA]</scope>
</reference>
<proteinExistence type="predicted"/>
<comment type="caution">
    <text evidence="1">The sequence shown here is derived from an EMBL/GenBank/DDBJ whole genome shotgun (WGS) entry which is preliminary data.</text>
</comment>
<evidence type="ECO:0000313" key="2">
    <source>
        <dbReference type="Proteomes" id="UP000177190"/>
    </source>
</evidence>
<evidence type="ECO:0000313" key="1">
    <source>
        <dbReference type="EMBL" id="OGZ63298.1"/>
    </source>
</evidence>
<sequence>MAQDNICRNPETPSFCGLTEEEISTHCRTKKYGDFTLTGAVAPSYDLVIVPENGFRQKPTVCCCCGCTIPFITISASKEILFDLFLDLVSALNSVVDVVIILYENHNKKSCERRRDDIDIATLLSILQEFEENLLGDGCLEVAVAREIPPVEIQLDDHKLIQIWHYQHIPNFIELMTKYGLKEKPEMYFITEAEHVHSSSEDSEKKFYELASRLSAGEI</sequence>
<dbReference type="Proteomes" id="UP000177190">
    <property type="component" value="Unassembled WGS sequence"/>
</dbReference>
<accession>A0A1G2HN32</accession>